<evidence type="ECO:0000256" key="5">
    <source>
        <dbReference type="ARBA" id="ARBA00022833"/>
    </source>
</evidence>
<evidence type="ECO:0000256" key="7">
    <source>
        <dbReference type="ARBA" id="ARBA00023054"/>
    </source>
</evidence>
<dbReference type="SUPFAM" id="SSF52540">
    <property type="entry name" value="P-loop containing nucleoside triphosphate hydrolases"/>
    <property type="match status" value="2"/>
</dbReference>
<feature type="domain" description="Zinc-hook" evidence="11">
    <location>
        <begin position="406"/>
        <end position="502"/>
    </location>
</feature>
<keyword evidence="6 9" id="KW-0067">ATP-binding</keyword>
<dbReference type="Gene3D" id="1.10.287.510">
    <property type="entry name" value="Helix hairpin bin"/>
    <property type="match status" value="1"/>
</dbReference>
<feature type="coiled-coil region" evidence="9">
    <location>
        <begin position="543"/>
        <end position="606"/>
    </location>
</feature>
<dbReference type="GO" id="GO:0005524">
    <property type="term" value="F:ATP binding"/>
    <property type="evidence" value="ECO:0007669"/>
    <property type="project" value="UniProtKB-UniRule"/>
</dbReference>
<dbReference type="PANTHER" id="PTHR32114:SF2">
    <property type="entry name" value="ABC TRANSPORTER ABCH.3"/>
    <property type="match status" value="1"/>
</dbReference>
<dbReference type="RefSeq" id="WP_054963991.1">
    <property type="nucleotide sequence ID" value="NZ_LJCQ01000142.1"/>
</dbReference>
<dbReference type="Pfam" id="PF13476">
    <property type="entry name" value="AAA_23"/>
    <property type="match status" value="1"/>
</dbReference>
<dbReference type="EMBL" id="LJCQ01000142">
    <property type="protein sequence ID" value="KPV47070.1"/>
    <property type="molecule type" value="Genomic_DNA"/>
</dbReference>
<keyword evidence="5 9" id="KW-0862">Zinc</keyword>
<dbReference type="InterPro" id="IPR027417">
    <property type="entry name" value="P-loop_NTPase"/>
</dbReference>
<evidence type="ECO:0000256" key="1">
    <source>
        <dbReference type="ARBA" id="ARBA00022723"/>
    </source>
</evidence>
<dbReference type="Proteomes" id="UP000050515">
    <property type="component" value="Unassembled WGS sequence"/>
</dbReference>
<dbReference type="InterPro" id="IPR013134">
    <property type="entry name" value="Zn_hook_RAD50"/>
</dbReference>
<evidence type="ECO:0000313" key="12">
    <source>
        <dbReference type="EMBL" id="KPV47070.1"/>
    </source>
</evidence>
<evidence type="ECO:0000256" key="6">
    <source>
        <dbReference type="ARBA" id="ARBA00022840"/>
    </source>
</evidence>
<proteinExistence type="inferred from homology"/>
<dbReference type="Pfam" id="PF04423">
    <property type="entry name" value="Rad50_zn_hook"/>
    <property type="match status" value="1"/>
</dbReference>
<feature type="binding site" evidence="9 10">
    <location>
        <position position="450"/>
    </location>
    <ligand>
        <name>Zn(2+)</name>
        <dbReference type="ChEBI" id="CHEBI:29105"/>
    </ligand>
</feature>
<feature type="coiled-coil region" evidence="9">
    <location>
        <begin position="480"/>
        <end position="507"/>
    </location>
</feature>
<protein>
    <recommendedName>
        <fullName evidence="9">DNA double-strand break repair Rad50 ATPase</fullName>
    </recommendedName>
</protein>
<feature type="coiled-coil region" evidence="9">
    <location>
        <begin position="186"/>
        <end position="447"/>
    </location>
</feature>
<keyword evidence="8 9" id="KW-0234">DNA repair</keyword>
<sequence length="892" mass="103135">MIIESIHLKNFLSHEDSEINFDPGINIITGKNGAGKTSILDAMKFALFSDSRNNEKNIEMIKKGKKNAEVTITFRINNDEYEIFRSLGIKGSKNLERLSYAKKNGLLIAETYEGVTSEISKILNVSKDVFKNSVFVEQGQMDSLISGTPKERKQVFSDIIGLTLLSKNADKIGKIIGMLRSESEQYLSSELKIDTYKENIKNLENENQNIARELEEMKNAELALKEELNGLDKNIKELNGLRENIKFYEKRRADIENSIERIKNDINKLNNQLSKSANLSMKIKKIEENPYYSMRKIMDEYFIKKRDLEKLQKSISDISSKIETYNKNMENLKAVEQRHKIYERNKKLLDEKKSLMAQNEVNFREYEHMLYRIEQIKNQQKSMVIQLNSLKARLGNINTDNIEEEKLRIGNHMEDLEREKISIKKDVASLNRDNIELQQNINTLQGKSVCPLCGSKLTDDHIKNILNEYNLKRSENFQRLNKLVERNQEIDNELKRLKTVHDTLNSADASAIPALLHDISVMTSERDKLTGEMEAFKPQYDAYKQLEAEVKALEADINAGERAEEEYNRLKGFLESMDINELNKEFNNYNNEVNEIIKNLSDIEGKLNFVPDYNVYNNTYDLQSRLKKLMDDEKLESAIRAKIDMYKQNMESMEEDLNKIIRDLKDQNDRIRLLENDENKYAELRAEYDELSGKINLAIAKMDTNNLQKDHYNLEIKKYSGDYERLKKIRSAIVNLEKIRGAFDVNGIQALIRKDASASITNLTRKYLMSFNLDFDDISIDENFNIKVSQNSMEQTLESLSGGEKTALAIALRLSVAEYVLDRISTVIMDEPTNFLDEDRRNNLKDIIQYSLKGETNIPQMIIITHHSELTSVADNSYEVVKENGTSHVISG</sequence>
<dbReference type="AlphaFoldDB" id="A0A0P9DBD0"/>
<dbReference type="InterPro" id="IPR022982">
    <property type="entry name" value="Rad50_ATPase_archaeal"/>
</dbReference>
<evidence type="ECO:0000256" key="8">
    <source>
        <dbReference type="ARBA" id="ARBA00023204"/>
    </source>
</evidence>
<comment type="function">
    <text evidence="9">Part of the Rad50/Mre11 complex, which is involved in the early steps of DNA double-strand break (DSB) repair. The complex may facilitate opening of the processed DNA ends to aid in the recruitment of HerA and NurA. Rad50 controls the balance between DNA end bridging and DNA resection via ATP-dependent structural rearrangements of the Rad50/Mre11 complex.</text>
</comment>
<evidence type="ECO:0000256" key="2">
    <source>
        <dbReference type="ARBA" id="ARBA00022741"/>
    </source>
</evidence>
<dbReference type="GO" id="GO:0006302">
    <property type="term" value="P:double-strand break repair"/>
    <property type="evidence" value="ECO:0007669"/>
    <property type="project" value="UniProtKB-UniRule"/>
</dbReference>
<organism evidence="12 13">
    <name type="scientific">Acidiplasma aeolicum</name>
    <dbReference type="NCBI Taxonomy" id="507754"/>
    <lineage>
        <taxon>Archaea</taxon>
        <taxon>Methanobacteriati</taxon>
        <taxon>Thermoplasmatota</taxon>
        <taxon>Thermoplasmata</taxon>
        <taxon>Thermoplasmatales</taxon>
        <taxon>Ferroplasmaceae</taxon>
        <taxon>Acidiplasma</taxon>
    </lineage>
</organism>
<evidence type="ECO:0000256" key="10">
    <source>
        <dbReference type="PROSITE-ProRule" id="PRU00471"/>
    </source>
</evidence>
<comment type="cofactor">
    <cofactor evidence="9">
        <name>Zn(2+)</name>
        <dbReference type="ChEBI" id="CHEBI:29105"/>
    </cofactor>
    <text evidence="9">Binds 1 zinc ion per homodimer.</text>
</comment>
<feature type="binding site" evidence="9">
    <location>
        <begin position="32"/>
        <end position="38"/>
    </location>
    <ligand>
        <name>ATP</name>
        <dbReference type="ChEBI" id="CHEBI:30616"/>
    </ligand>
</feature>
<feature type="coiled-coil region" evidence="9">
    <location>
        <begin position="636"/>
        <end position="701"/>
    </location>
</feature>
<comment type="subunit">
    <text evidence="9">Homodimer. Forms a heterotetramer composed of two Mre11 subunits and two Rad50 subunits.</text>
</comment>
<evidence type="ECO:0000256" key="9">
    <source>
        <dbReference type="HAMAP-Rule" id="MF_00449"/>
    </source>
</evidence>
<comment type="similarity">
    <text evidence="9">Belongs to the SMC family. RAD50 subfamily.</text>
</comment>
<comment type="caution">
    <text evidence="9">Lacks conserved residue(s) required for the propagation of feature annotation.</text>
</comment>
<dbReference type="PATRIC" id="fig|507754.4.peg.1475"/>
<dbReference type="PANTHER" id="PTHR32114">
    <property type="entry name" value="ABC TRANSPORTER ABCH.3"/>
    <property type="match status" value="1"/>
</dbReference>
<feature type="binding site" evidence="9 10">
    <location>
        <position position="453"/>
    </location>
    <ligand>
        <name>Zn(2+)</name>
        <dbReference type="ChEBI" id="CHEBI:29105"/>
    </ligand>
</feature>
<feature type="binding site" evidence="9">
    <location>
        <position position="138"/>
    </location>
    <ligand>
        <name>ATP</name>
        <dbReference type="ChEBI" id="CHEBI:30616"/>
    </ligand>
</feature>
<dbReference type="HAMAP" id="MF_00449">
    <property type="entry name" value="RAD50"/>
    <property type="match status" value="1"/>
</dbReference>
<dbReference type="SUPFAM" id="SSF75712">
    <property type="entry name" value="Rad50 coiled-coil Zn hook"/>
    <property type="match status" value="1"/>
</dbReference>
<accession>A0A0P9DBD0</accession>
<dbReference type="GO" id="GO:0016887">
    <property type="term" value="F:ATP hydrolysis activity"/>
    <property type="evidence" value="ECO:0007669"/>
    <property type="project" value="UniProtKB-UniRule"/>
</dbReference>
<evidence type="ECO:0000313" key="13">
    <source>
        <dbReference type="Proteomes" id="UP000050515"/>
    </source>
</evidence>
<dbReference type="InterPro" id="IPR038729">
    <property type="entry name" value="Rad50/SbcC_AAA"/>
</dbReference>
<evidence type="ECO:0000259" key="11">
    <source>
        <dbReference type="PROSITE" id="PS51131"/>
    </source>
</evidence>
<dbReference type="GO" id="GO:0008270">
    <property type="term" value="F:zinc ion binding"/>
    <property type="evidence" value="ECO:0007669"/>
    <property type="project" value="UniProtKB-UniRule"/>
</dbReference>
<keyword evidence="4 9" id="KW-0378">Hydrolase</keyword>
<keyword evidence="7 9" id="KW-0175">Coiled coil</keyword>
<keyword evidence="3 9" id="KW-0227">DNA damage</keyword>
<dbReference type="PROSITE" id="PS51131">
    <property type="entry name" value="ZN_HOOK"/>
    <property type="match status" value="1"/>
</dbReference>
<evidence type="ECO:0000256" key="4">
    <source>
        <dbReference type="ARBA" id="ARBA00022801"/>
    </source>
</evidence>
<reference evidence="12 13" key="1">
    <citation type="submission" date="2015-09" db="EMBL/GenBank/DDBJ databases">
        <title>Draft genome sequence of Acidiplasma aeolicum DSM 18409.</title>
        <authorList>
            <person name="Hemp J."/>
        </authorList>
    </citation>
    <scope>NUCLEOTIDE SEQUENCE [LARGE SCALE GENOMIC DNA]</scope>
    <source>
        <strain evidence="12 13">V</strain>
    </source>
</reference>
<comment type="caution">
    <text evidence="12">The sequence shown here is derived from an EMBL/GenBank/DDBJ whole genome shotgun (WGS) entry which is preliminary data.</text>
</comment>
<gene>
    <name evidence="9" type="primary">rad50</name>
    <name evidence="12" type="ORF">SE19_02695</name>
</gene>
<evidence type="ECO:0000256" key="3">
    <source>
        <dbReference type="ARBA" id="ARBA00022763"/>
    </source>
</evidence>
<keyword evidence="2 9" id="KW-0547">Nucleotide-binding</keyword>
<dbReference type="Gene3D" id="3.40.50.300">
    <property type="entry name" value="P-loop containing nucleotide triphosphate hydrolases"/>
    <property type="match status" value="2"/>
</dbReference>
<keyword evidence="1 9" id="KW-0479">Metal-binding</keyword>
<name>A0A0P9DBD0_9ARCH</name>
<comment type="domain">
    <text evidence="9">The two conserved Cys that bind zinc constitute the zinc-hook, which separates the large intramolecular coiled coil regions. The 2 Cys residues coordinate one molecule of zinc with the help of the 2 Cys residues of the zinc-hook of another Rad50 molecule, thereby forming a V-shaped homodimer.</text>
</comment>